<reference evidence="1 2" key="1">
    <citation type="submission" date="2018-11" db="EMBL/GenBank/DDBJ databases">
        <title>Schleiferia aggregans sp. nov., a moderately thermophilic heterotrophic bacterium isolated from microbial mats at a terrestrial hot spring.</title>
        <authorList>
            <person name="Iino T."/>
            <person name="Ohkuma M."/>
            <person name="Haruta S."/>
        </authorList>
    </citation>
    <scope>NUCLEOTIDE SEQUENCE [LARGE SCALE GENOMIC DNA]</scope>
    <source>
        <strain evidence="1 2">LA</strain>
    </source>
</reference>
<sequence length="107" mass="12581">MQWRQGDVLIERIDDNIELSQKSEETLLVRGEGRYHGHFATGDVTVYTENGNLYLEVHSQAQVEHLHTETRSFTGEHHPISLPRGKYRIIRQREYNPYEKTIAFVQD</sequence>
<comment type="caution">
    <text evidence="1">The sequence shown here is derived from an EMBL/GenBank/DDBJ whole genome shotgun (WGS) entry which is preliminary data.</text>
</comment>
<gene>
    <name evidence="1" type="ORF">JCM31826_17540</name>
</gene>
<name>A0A401XMP2_9FLAO</name>
<evidence type="ECO:0000313" key="2">
    <source>
        <dbReference type="Proteomes" id="UP000286715"/>
    </source>
</evidence>
<protein>
    <submittedName>
        <fullName evidence="1">Uncharacterized protein</fullName>
    </submittedName>
</protein>
<proteinExistence type="predicted"/>
<dbReference type="EMBL" id="BHZE01000019">
    <property type="protein sequence ID" value="GCD78272.1"/>
    <property type="molecule type" value="Genomic_DNA"/>
</dbReference>
<dbReference type="OrthoDB" id="489312at2"/>
<accession>A0A401XMP2</accession>
<dbReference type="Proteomes" id="UP000286715">
    <property type="component" value="Unassembled WGS sequence"/>
</dbReference>
<organism evidence="1 2">
    <name type="scientific">Thermaurantimonas aggregans</name>
    <dbReference type="NCBI Taxonomy" id="2173829"/>
    <lineage>
        <taxon>Bacteria</taxon>
        <taxon>Pseudomonadati</taxon>
        <taxon>Bacteroidota</taxon>
        <taxon>Flavobacteriia</taxon>
        <taxon>Flavobacteriales</taxon>
        <taxon>Schleiferiaceae</taxon>
        <taxon>Thermaurantimonas</taxon>
    </lineage>
</organism>
<evidence type="ECO:0000313" key="1">
    <source>
        <dbReference type="EMBL" id="GCD78272.1"/>
    </source>
</evidence>
<dbReference type="AlphaFoldDB" id="A0A401XMP2"/>
<dbReference type="RefSeq" id="WP_124398332.1">
    <property type="nucleotide sequence ID" value="NZ_BHZE01000019.1"/>
</dbReference>
<keyword evidence="2" id="KW-1185">Reference proteome</keyword>